<sequence length="359" mass="42341">MNRGSVIMSSVGHAEKFGNLVIQDSDGRMKTVNSFSSDLLIKLSNYDHYEEFNSNQVFLSMMESPRFWDHVPIIYLNPKTADTIRKLIGVDLKESHVAFANFFAADGKYKLAPYLVEAFREETPTEIQKEIIEANRRMELLWHALAGRMLKLFPVSESELQVWISPKEYVERRLEFKDAMYGKLVKNGFKSYINNLRYYSKKNGDYSQANQLLDSIKKAQKTYCPEFGPWKVYFENGQLKEEEMYYWPNQYEEYQALRVDKKEWYENGQLKAEATWEDGKMEGLKKSWYENGQLWIEKTYKEGKEDGVLKLWHDNGHLQDEGTYRDGKEEGVWKNYDEEGKLIKETTYEDGKIVSEKNY</sequence>
<keyword evidence="2" id="KW-1185">Reference proteome</keyword>
<comment type="caution">
    <text evidence="1">The sequence shown here is derived from an EMBL/GenBank/DDBJ whole genome shotgun (WGS) entry which is preliminary data.</text>
</comment>
<evidence type="ECO:0000313" key="2">
    <source>
        <dbReference type="Proteomes" id="UP001268651"/>
    </source>
</evidence>
<dbReference type="Proteomes" id="UP001268651">
    <property type="component" value="Unassembled WGS sequence"/>
</dbReference>
<evidence type="ECO:0000313" key="1">
    <source>
        <dbReference type="EMBL" id="MDU8886992.1"/>
    </source>
</evidence>
<proteinExistence type="predicted"/>
<name>A0ABU3U9G1_9FLAO</name>
<reference evidence="1 2" key="1">
    <citation type="submission" date="2023-10" db="EMBL/GenBank/DDBJ databases">
        <title>Marimonas sp. nov. isolated from tidal mud flat.</title>
        <authorList>
            <person name="Jaincy N.J."/>
            <person name="Srinivasan S."/>
            <person name="Lee S.-S."/>
        </authorList>
    </citation>
    <scope>NUCLEOTIDE SEQUENCE [LARGE SCALE GENOMIC DNA]</scope>
    <source>
        <strain evidence="1 2">MJ-SS3</strain>
    </source>
</reference>
<gene>
    <name evidence="1" type="ORF">RXV94_12550</name>
</gene>
<dbReference type="Pfam" id="PF07661">
    <property type="entry name" value="MORN_2"/>
    <property type="match status" value="5"/>
</dbReference>
<accession>A0ABU3U9G1</accession>
<dbReference type="SUPFAM" id="SSF82185">
    <property type="entry name" value="Histone H3 K4-specific methyltransferase SET7/9 N-terminal domain"/>
    <property type="match status" value="1"/>
</dbReference>
<dbReference type="RefSeq" id="WP_316663090.1">
    <property type="nucleotide sequence ID" value="NZ_JAWHTF010000008.1"/>
</dbReference>
<dbReference type="InterPro" id="IPR011652">
    <property type="entry name" value="MORN_2"/>
</dbReference>
<dbReference type="Gene3D" id="3.90.930.1">
    <property type="match status" value="1"/>
</dbReference>
<dbReference type="EMBL" id="JAWHTF010000008">
    <property type="protein sequence ID" value="MDU8886992.1"/>
    <property type="molecule type" value="Genomic_DNA"/>
</dbReference>
<protein>
    <submittedName>
        <fullName evidence="1">Toxin-antitoxin system YwqK family antitoxin</fullName>
    </submittedName>
</protein>
<organism evidence="1 2">
    <name type="scientific">Gilvirhabdus luticola</name>
    <dbReference type="NCBI Taxonomy" id="3079858"/>
    <lineage>
        <taxon>Bacteria</taxon>
        <taxon>Pseudomonadati</taxon>
        <taxon>Bacteroidota</taxon>
        <taxon>Flavobacteriia</taxon>
        <taxon>Flavobacteriales</taxon>
        <taxon>Flavobacteriaceae</taxon>
        <taxon>Gilvirhabdus</taxon>
    </lineage>
</organism>